<feature type="region of interest" description="Disordered" evidence="1">
    <location>
        <begin position="246"/>
        <end position="273"/>
    </location>
</feature>
<dbReference type="EMBL" id="FUEG01000054">
    <property type="protein sequence ID" value="SJL18190.1"/>
    <property type="molecule type" value="Genomic_DNA"/>
</dbReference>
<dbReference type="Proteomes" id="UP000219338">
    <property type="component" value="Unassembled WGS sequence"/>
</dbReference>
<keyword evidence="2" id="KW-0732">Signal</keyword>
<sequence>MYTPAIGIFLATLSSVGAQYTATYLPDTAPDTTEQGQTGTNKCGTTSSQDSMCQNVYINAVDDFCLWAPPTPSADSGIGATESGYGTCVIPKGTITGAHFVQTPDFVQVTGTGDLTKLDIPAGDTGGELDPHGADGNGNPIGGLVFSTAFGKLGQVFEWMNFMSSNEFCFRACNPSGKMAPVYCVFESCRGDSGEPLGVYGTSTFHQGDASTPAPHPIPSSSQRTAISAIGGGTAGMLATATMTSSSSGTASTSTSTSATAMSAGKATNESGEKNGGVVALGQSVLGGVGGIVGGFRRVRAVTTLWMKSLNTTDSSLSIGVKYIILCEFILISLHALVPNLPQQTLALKA</sequence>
<proteinExistence type="predicted"/>
<feature type="region of interest" description="Disordered" evidence="1">
    <location>
        <begin position="27"/>
        <end position="49"/>
    </location>
</feature>
<feature type="compositionally biased region" description="Polar residues" evidence="1">
    <location>
        <begin position="30"/>
        <end position="49"/>
    </location>
</feature>
<dbReference type="OrthoDB" id="2564904at2759"/>
<evidence type="ECO:0000313" key="3">
    <source>
        <dbReference type="EMBL" id="SJL18190.1"/>
    </source>
</evidence>
<feature type="signal peptide" evidence="2">
    <location>
        <begin position="1"/>
        <end position="18"/>
    </location>
</feature>
<dbReference type="STRING" id="47428.A0A284SAZ7"/>
<evidence type="ECO:0000256" key="1">
    <source>
        <dbReference type="SAM" id="MobiDB-lite"/>
    </source>
</evidence>
<feature type="chain" id="PRO_5013171044" evidence="2">
    <location>
        <begin position="19"/>
        <end position="350"/>
    </location>
</feature>
<reference evidence="4" key="1">
    <citation type="journal article" date="2017" name="Nat. Ecol. Evol.">
        <title>Genome expansion and lineage-specific genetic innovations in the forest pathogenic fungi Armillaria.</title>
        <authorList>
            <person name="Sipos G."/>
            <person name="Prasanna A.N."/>
            <person name="Walter M.C."/>
            <person name="O'Connor E."/>
            <person name="Balint B."/>
            <person name="Krizsan K."/>
            <person name="Kiss B."/>
            <person name="Hess J."/>
            <person name="Varga T."/>
            <person name="Slot J."/>
            <person name="Riley R."/>
            <person name="Boka B."/>
            <person name="Rigling D."/>
            <person name="Barry K."/>
            <person name="Lee J."/>
            <person name="Mihaltcheva S."/>
            <person name="LaButti K."/>
            <person name="Lipzen A."/>
            <person name="Waldron R."/>
            <person name="Moloney N.M."/>
            <person name="Sperisen C."/>
            <person name="Kredics L."/>
            <person name="Vagvoelgyi C."/>
            <person name="Patrignani A."/>
            <person name="Fitzpatrick D."/>
            <person name="Nagy I."/>
            <person name="Doyle S."/>
            <person name="Anderson J.B."/>
            <person name="Grigoriev I.V."/>
            <person name="Gueldener U."/>
            <person name="Muensterkoetter M."/>
            <person name="Nagy L.G."/>
        </authorList>
    </citation>
    <scope>NUCLEOTIDE SEQUENCE [LARGE SCALE GENOMIC DNA]</scope>
    <source>
        <strain evidence="4">C18/9</strain>
    </source>
</reference>
<evidence type="ECO:0000256" key="2">
    <source>
        <dbReference type="SAM" id="SignalP"/>
    </source>
</evidence>
<organism evidence="3 4">
    <name type="scientific">Armillaria ostoyae</name>
    <name type="common">Armillaria root rot fungus</name>
    <dbReference type="NCBI Taxonomy" id="47428"/>
    <lineage>
        <taxon>Eukaryota</taxon>
        <taxon>Fungi</taxon>
        <taxon>Dikarya</taxon>
        <taxon>Basidiomycota</taxon>
        <taxon>Agaricomycotina</taxon>
        <taxon>Agaricomycetes</taxon>
        <taxon>Agaricomycetidae</taxon>
        <taxon>Agaricales</taxon>
        <taxon>Marasmiineae</taxon>
        <taxon>Physalacriaceae</taxon>
        <taxon>Armillaria</taxon>
    </lineage>
</organism>
<evidence type="ECO:0000313" key="4">
    <source>
        <dbReference type="Proteomes" id="UP000219338"/>
    </source>
</evidence>
<gene>
    <name evidence="3" type="ORF">ARMOST_21768</name>
</gene>
<name>A0A284SAZ7_ARMOS</name>
<dbReference type="AlphaFoldDB" id="A0A284SAZ7"/>
<dbReference type="OMA" id="MSESEYC"/>
<protein>
    <submittedName>
        <fullName evidence="3">Uncharacterized protein</fullName>
    </submittedName>
</protein>
<accession>A0A284SAZ7</accession>
<keyword evidence="4" id="KW-1185">Reference proteome</keyword>
<feature type="compositionally biased region" description="Low complexity" evidence="1">
    <location>
        <begin position="246"/>
        <end position="265"/>
    </location>
</feature>